<evidence type="ECO:0008006" key="3">
    <source>
        <dbReference type="Google" id="ProtNLM"/>
    </source>
</evidence>
<dbReference type="Gene3D" id="3.40.50.300">
    <property type="entry name" value="P-loop containing nucleotide triphosphate hydrolases"/>
    <property type="match status" value="1"/>
</dbReference>
<evidence type="ECO:0000313" key="2">
    <source>
        <dbReference type="Proteomes" id="UP000501570"/>
    </source>
</evidence>
<accession>A0ABX6KUE5</accession>
<gene>
    <name evidence="1" type="ORF">FOB44_16880</name>
</gene>
<dbReference type="Gene3D" id="3.30.420.240">
    <property type="match status" value="1"/>
</dbReference>
<dbReference type="Pfam" id="PF03237">
    <property type="entry name" value="Terminase_6N"/>
    <property type="match status" value="1"/>
</dbReference>
<dbReference type="InterPro" id="IPR027417">
    <property type="entry name" value="P-loop_NTPase"/>
</dbReference>
<dbReference type="RefSeq" id="WP_168239241.1">
    <property type="nucleotide sequence ID" value="NZ_CP050995.1"/>
</dbReference>
<sequence length="434" mass="49946">MKLSKKQTIALDYLEDGVTNEIGYGGGAGGGKSILGCYWQLKNRLKYPDTRGLIGRASLKTLKETTLQSFFYVANQQGLKANIHYKFNAQSNQILFPNKSIIFLKDLFLYPSDPNFDELGSLEITDLFIDETAQITKKAWDIAQSRIRYNLDMYGLVPKALWTSNPSKNWNYQDYYLPDEKGEMPDNRKFVQSLVTDNPYISKHYIDNLHKLPEVDKQRLLYGNWRYDDDPARLIEYDKIINAFSNSFVQEGQRYITADIARFGSDKAVIIVWSGYRVLKIVSIDKCSITELAERIKLLAIEYSVPVNNIVCDEDGVGGGVVDILGCKGFVNNAKPFEENDTIVQYQNLKTQCYFHLSFKFNNDTIYLGETEFKEVIIQELEQVKRHNIDKDGKLAVIPKEKVKELLGRSPDFSDALMMRMYFELEPKQEVFVF</sequence>
<name>A0ABX6KUE5_CHRGL</name>
<organism evidence="1 2">
    <name type="scientific">Chryseobacterium gallinarum</name>
    <dbReference type="NCBI Taxonomy" id="1324352"/>
    <lineage>
        <taxon>Bacteria</taxon>
        <taxon>Pseudomonadati</taxon>
        <taxon>Bacteroidota</taxon>
        <taxon>Flavobacteriia</taxon>
        <taxon>Flavobacteriales</taxon>
        <taxon>Weeksellaceae</taxon>
        <taxon>Chryseobacterium group</taxon>
        <taxon>Chryseobacterium</taxon>
    </lineage>
</organism>
<reference evidence="1 2" key="1">
    <citation type="submission" date="2019-09" db="EMBL/GenBank/DDBJ databases">
        <title>FDA dAtabase for Regulatory Grade micrObial Sequences (FDA-ARGOS): Supporting development and validation of Infectious Disease Dx tests.</title>
        <authorList>
            <person name="Sciortino C."/>
            <person name="Tallon L."/>
            <person name="Sadzewicz L."/>
            <person name="Vavikolanu K."/>
            <person name="Mehta A."/>
            <person name="Aluvathingal J."/>
            <person name="Nadendla S."/>
            <person name="Nandy P."/>
            <person name="Geyer C."/>
            <person name="Yan Y."/>
            <person name="Sichtig H."/>
        </authorList>
    </citation>
    <scope>NUCLEOTIDE SEQUENCE [LARGE SCALE GENOMIC DNA]</scope>
    <source>
        <strain evidence="1 2">FDAARGOS_636</strain>
    </source>
</reference>
<proteinExistence type="predicted"/>
<dbReference type="EMBL" id="CP050995">
    <property type="protein sequence ID" value="QIY92233.1"/>
    <property type="molecule type" value="Genomic_DNA"/>
</dbReference>
<keyword evidence="2" id="KW-1185">Reference proteome</keyword>
<evidence type="ECO:0000313" key="1">
    <source>
        <dbReference type="EMBL" id="QIY92233.1"/>
    </source>
</evidence>
<dbReference type="Proteomes" id="UP000501570">
    <property type="component" value="Chromosome"/>
</dbReference>
<protein>
    <recommendedName>
        <fullName evidence="3">Phage terminase large subunit N-terminal domain-containing protein</fullName>
    </recommendedName>
</protein>